<feature type="compositionally biased region" description="Low complexity" evidence="1">
    <location>
        <begin position="349"/>
        <end position="359"/>
    </location>
</feature>
<feature type="compositionally biased region" description="Low complexity" evidence="1">
    <location>
        <begin position="234"/>
        <end position="245"/>
    </location>
</feature>
<gene>
    <name evidence="2" type="ORF">NLJ89_g11095</name>
</gene>
<proteinExistence type="predicted"/>
<comment type="caution">
    <text evidence="2">The sequence shown here is derived from an EMBL/GenBank/DDBJ whole genome shotgun (WGS) entry which is preliminary data.</text>
</comment>
<organism evidence="2 3">
    <name type="scientific">Agrocybe chaxingu</name>
    <dbReference type="NCBI Taxonomy" id="84603"/>
    <lineage>
        <taxon>Eukaryota</taxon>
        <taxon>Fungi</taxon>
        <taxon>Dikarya</taxon>
        <taxon>Basidiomycota</taxon>
        <taxon>Agaricomycotina</taxon>
        <taxon>Agaricomycetes</taxon>
        <taxon>Agaricomycetidae</taxon>
        <taxon>Agaricales</taxon>
        <taxon>Agaricineae</taxon>
        <taxon>Strophariaceae</taxon>
        <taxon>Agrocybe</taxon>
    </lineage>
</organism>
<feature type="compositionally biased region" description="Low complexity" evidence="1">
    <location>
        <begin position="503"/>
        <end position="516"/>
    </location>
</feature>
<keyword evidence="3" id="KW-1185">Reference proteome</keyword>
<feature type="compositionally biased region" description="Polar residues" evidence="1">
    <location>
        <begin position="517"/>
        <end position="529"/>
    </location>
</feature>
<feature type="compositionally biased region" description="Basic residues" evidence="1">
    <location>
        <begin position="472"/>
        <end position="483"/>
    </location>
</feature>
<evidence type="ECO:0000313" key="2">
    <source>
        <dbReference type="EMBL" id="KAJ3493077.1"/>
    </source>
</evidence>
<name>A0A9W8MRH1_9AGAR</name>
<feature type="region of interest" description="Disordered" evidence="1">
    <location>
        <begin position="472"/>
        <end position="549"/>
    </location>
</feature>
<protein>
    <submittedName>
        <fullName evidence="2">Uncharacterized protein</fullName>
    </submittedName>
</protein>
<sequence>MPLLLPYLPALRLKFVSFLSEYAALVSADVEVTILKAASERIEQWSLFGKDGTTDGEQPWHGPDSSAPDFPSHQLSTNHLQTLFTKYSAFEVPSSVSTQSSISSSSSSSEVIPTEGHEASVEPLYSLFSKRGGHPGVDGVEACVCLLLDAVYLADAGLYYRYFPESDSPPFDSVPLPLSSGRTDVHYLGQAPASHLTALPPIMATSTSYVSSSDPYAHSGLNSAYLPVQPHVEPSPSRRSQSRTSYMQQFPAYTEASPPAHHQQLPQLPTPYASYGPYPPACPDIILLGCQLPLLLLGKEIETGTRNGIEIEAEAENKSVANELMSTLGKENGPTASNHPPMPPPLPPLQSSMAAPPMSLHAAGGLTPTHTANNGSMLPPPPTSAASTSSNGTVIPSIGARSSHSRRRSDVSNSNGYGGFVPTSSHVDLGRLLVCPLHLRRVSLGGPSFLTSCLLAWPAGLDGAVERVRGSRRGAARNGRRFGRGFETTRTSRNGSQTPTARGASANGVGVSVASSTRTSMPSSATPSRNGRGVPVQAEIRPQEEMQHQ</sequence>
<evidence type="ECO:0000313" key="3">
    <source>
        <dbReference type="Proteomes" id="UP001148786"/>
    </source>
</evidence>
<dbReference type="Proteomes" id="UP001148786">
    <property type="component" value="Unassembled WGS sequence"/>
</dbReference>
<reference evidence="2" key="1">
    <citation type="submission" date="2022-07" db="EMBL/GenBank/DDBJ databases">
        <title>Genome Sequence of Agrocybe chaxingu.</title>
        <authorList>
            <person name="Buettner E."/>
        </authorList>
    </citation>
    <scope>NUCLEOTIDE SEQUENCE</scope>
    <source>
        <strain evidence="2">MP-N11</strain>
    </source>
</reference>
<dbReference type="EMBL" id="JANKHO010002331">
    <property type="protein sequence ID" value="KAJ3493077.1"/>
    <property type="molecule type" value="Genomic_DNA"/>
</dbReference>
<feature type="region of interest" description="Disordered" evidence="1">
    <location>
        <begin position="227"/>
        <end position="246"/>
    </location>
</feature>
<feature type="region of interest" description="Disordered" evidence="1">
    <location>
        <begin position="328"/>
        <end position="422"/>
    </location>
</feature>
<accession>A0A9W8MRH1</accession>
<dbReference type="AlphaFoldDB" id="A0A9W8MRH1"/>
<evidence type="ECO:0000256" key="1">
    <source>
        <dbReference type="SAM" id="MobiDB-lite"/>
    </source>
</evidence>